<sequence>MRTLMMLPKNFKVLKRSISEKILQKPHQKADIREADQSRQSGSLSQSSQDEDDPYQEILRTYNDNVSHLVFHGSSLKSMSNIDFESMNQSINTAPSGSCRVRFQDRVDLEGRTMKAAESA</sequence>
<feature type="compositionally biased region" description="Low complexity" evidence="1">
    <location>
        <begin position="38"/>
        <end position="48"/>
    </location>
</feature>
<comment type="caution">
    <text evidence="2">The sequence shown here is derived from an EMBL/GenBank/DDBJ whole genome shotgun (WGS) entry which is preliminary data.</text>
</comment>
<dbReference type="EMBL" id="CAVP010058820">
    <property type="protein sequence ID" value="CDL95219.1"/>
    <property type="molecule type" value="Genomic_DNA"/>
</dbReference>
<evidence type="ECO:0000313" key="2">
    <source>
        <dbReference type="EMBL" id="CDL95219.1"/>
    </source>
</evidence>
<protein>
    <submittedName>
        <fullName evidence="2">Uncharacterized protein</fullName>
    </submittedName>
</protein>
<reference evidence="2" key="2">
    <citation type="submission" date="2013-05" db="EMBL/GenBank/DDBJ databases">
        <title>The genome and transcriptome of Haemonchus contortus: a key model parasite for drug and vaccine discovery.</title>
        <authorList>
            <person name="Laing R."/>
            <person name="Kikuchi T."/>
            <person name="Martinelli A."/>
            <person name="Tsai I.J."/>
            <person name="Beech R.N."/>
            <person name="Redman E."/>
            <person name="Holroyd N."/>
            <person name="Bartley D.J."/>
            <person name="Beasley H."/>
            <person name="Britton C."/>
            <person name="Curran D."/>
            <person name="Devaney E."/>
            <person name="Gilabert A."/>
            <person name="Jackson F."/>
            <person name="Hunt M."/>
            <person name="Johnston S."/>
            <person name="Kryukov I."/>
            <person name="Li K."/>
            <person name="Morrison A.A."/>
            <person name="Reid A.J."/>
            <person name="Sargison N."/>
            <person name="Saunders G."/>
            <person name="Wasmuth J.D."/>
            <person name="Wolstenholme A."/>
            <person name="Berriman M."/>
            <person name="Gilleard J.S."/>
            <person name="Cotton J.A."/>
        </authorList>
    </citation>
    <scope>NUCLEOTIDE SEQUENCE [LARGE SCALE GENOMIC DNA]</scope>
    <source>
        <strain evidence="2">ISE/inbred ISE</strain>
    </source>
</reference>
<name>W6NH47_HAECO</name>
<dbReference type="OrthoDB" id="5842810at2759"/>
<feature type="region of interest" description="Disordered" evidence="1">
    <location>
        <begin position="22"/>
        <end position="56"/>
    </location>
</feature>
<proteinExistence type="predicted"/>
<accession>W6NH47</accession>
<evidence type="ECO:0000256" key="1">
    <source>
        <dbReference type="SAM" id="MobiDB-lite"/>
    </source>
</evidence>
<gene>
    <name evidence="2" type="ORF">HCOI_00230300</name>
</gene>
<reference evidence="2" key="1">
    <citation type="submission" date="2013-03" db="EMBL/GenBank/DDBJ databases">
        <authorList>
            <person name="Aslett M."/>
        </authorList>
    </citation>
    <scope>NUCLEOTIDE SEQUENCE [LARGE SCALE GENOMIC DNA]</scope>
    <source>
        <strain evidence="2">ISE/inbred ISE</strain>
    </source>
</reference>
<organism evidence="2">
    <name type="scientific">Haemonchus contortus</name>
    <name type="common">Barber pole worm</name>
    <dbReference type="NCBI Taxonomy" id="6289"/>
    <lineage>
        <taxon>Eukaryota</taxon>
        <taxon>Metazoa</taxon>
        <taxon>Ecdysozoa</taxon>
        <taxon>Nematoda</taxon>
        <taxon>Chromadorea</taxon>
        <taxon>Rhabditida</taxon>
        <taxon>Rhabditina</taxon>
        <taxon>Rhabditomorpha</taxon>
        <taxon>Strongyloidea</taxon>
        <taxon>Trichostrongylidae</taxon>
        <taxon>Haemonchus</taxon>
    </lineage>
</organism>
<feature type="compositionally biased region" description="Basic and acidic residues" evidence="1">
    <location>
        <begin position="22"/>
        <end position="37"/>
    </location>
</feature>
<dbReference type="AlphaFoldDB" id="W6NH47"/>